<keyword evidence="5 10" id="KW-0328">Glycosyltransferase</keyword>
<name>A0A932MQY6_UNCTE</name>
<evidence type="ECO:0000256" key="7">
    <source>
        <dbReference type="ARBA" id="ARBA00023277"/>
    </source>
</evidence>
<evidence type="ECO:0000256" key="1">
    <source>
        <dbReference type="ARBA" id="ARBA00000439"/>
    </source>
</evidence>
<keyword evidence="7 10" id="KW-0119">Carbohydrate metabolism</keyword>
<dbReference type="Gene3D" id="3.20.20.80">
    <property type="entry name" value="Glycosidases"/>
    <property type="match status" value="1"/>
</dbReference>
<dbReference type="InterPro" id="IPR017853">
    <property type="entry name" value="GH"/>
</dbReference>
<dbReference type="EMBL" id="JACPUR010000031">
    <property type="protein sequence ID" value="MBI3128546.1"/>
    <property type="molecule type" value="Genomic_DNA"/>
</dbReference>
<protein>
    <recommendedName>
        <fullName evidence="4 10">4-alpha-glucanotransferase</fullName>
        <ecNumber evidence="3 10">2.4.1.25</ecNumber>
    </recommendedName>
    <alternativeName>
        <fullName evidence="8 10">Amylomaltase</fullName>
    </alternativeName>
    <alternativeName>
        <fullName evidence="9 10">Disproportionating enzyme</fullName>
    </alternativeName>
</protein>
<evidence type="ECO:0000256" key="4">
    <source>
        <dbReference type="ARBA" id="ARBA00020295"/>
    </source>
</evidence>
<comment type="similarity">
    <text evidence="2 10">Belongs to the disproportionating enzyme family.</text>
</comment>
<sequence length="505" mass="57141">MAPFDLHSRASGLLLHPTSLPSPHGIGDLGPSAHAFADFLADSGQGWWQMLPIGPTDAWGSPYGSSSAFAGNPLLLSLERLAGEGLLPPEQVGAAARPSTGRVDFARAWEVKEPLLRAAFRAFERLDGERRAGFEAFRRENAGWLGDFTLFTALKQRFGGALWADWPPEIRRREPGALERAREALGGEIRFLSFLQHEFFRQWEALRGHCRRKGVGLIGDIPIYVSRESADVWANPALFRLDPEGRPEAVAGVPPDYFNSNGQLWGNPLYRWDTLRERGYGWWIARLSAAFRFFDASRLDHFIGFTRYWEVPGGAPTAREGRWREGPGYDFFAQVQRAFGRLDFIAEDLGDVTPEVFELRDRLGLPGMRVLQFAFGGGNDNLHLPPHHPERCVVYTGTHDNDTTMGWFARLMREGPPHERERALRWLNHSENEIHWEMIRLAFLSRAHLAVIPVQDLLGLGTEARMNYPGEMNGNWAWRLREGELTETTRARLREETRAAGRLRG</sequence>
<comment type="caution">
    <text evidence="11">The sequence shown here is derived from an EMBL/GenBank/DDBJ whole genome shotgun (WGS) entry which is preliminary data.</text>
</comment>
<evidence type="ECO:0000256" key="9">
    <source>
        <dbReference type="ARBA" id="ARBA00031501"/>
    </source>
</evidence>
<evidence type="ECO:0000256" key="3">
    <source>
        <dbReference type="ARBA" id="ARBA00012560"/>
    </source>
</evidence>
<evidence type="ECO:0000256" key="5">
    <source>
        <dbReference type="ARBA" id="ARBA00022676"/>
    </source>
</evidence>
<accession>A0A932MQY6</accession>
<evidence type="ECO:0000313" key="11">
    <source>
        <dbReference type="EMBL" id="MBI3128546.1"/>
    </source>
</evidence>
<dbReference type="GO" id="GO:0005975">
    <property type="term" value="P:carbohydrate metabolic process"/>
    <property type="evidence" value="ECO:0007669"/>
    <property type="project" value="InterPro"/>
</dbReference>
<dbReference type="NCBIfam" id="NF011080">
    <property type="entry name" value="PRK14508.1-3"/>
    <property type="match status" value="1"/>
</dbReference>
<keyword evidence="6 10" id="KW-0808">Transferase</keyword>
<evidence type="ECO:0000256" key="6">
    <source>
        <dbReference type="ARBA" id="ARBA00022679"/>
    </source>
</evidence>
<dbReference type="EC" id="2.4.1.25" evidence="3 10"/>
<dbReference type="GO" id="GO:0004134">
    <property type="term" value="F:4-alpha-glucanotransferase activity"/>
    <property type="evidence" value="ECO:0007669"/>
    <property type="project" value="UniProtKB-EC"/>
</dbReference>
<organism evidence="11 12">
    <name type="scientific">Tectimicrobiota bacterium</name>
    <dbReference type="NCBI Taxonomy" id="2528274"/>
    <lineage>
        <taxon>Bacteria</taxon>
        <taxon>Pseudomonadati</taxon>
        <taxon>Nitrospinota/Tectimicrobiota group</taxon>
        <taxon>Candidatus Tectimicrobiota</taxon>
    </lineage>
</organism>
<evidence type="ECO:0000256" key="10">
    <source>
        <dbReference type="RuleBase" id="RU361207"/>
    </source>
</evidence>
<dbReference type="SUPFAM" id="SSF51445">
    <property type="entry name" value="(Trans)glycosidases"/>
    <property type="match status" value="1"/>
</dbReference>
<proteinExistence type="inferred from homology"/>
<dbReference type="PANTHER" id="PTHR32438:SF5">
    <property type="entry name" value="4-ALPHA-GLUCANOTRANSFERASE DPE1, CHLOROPLASTIC_AMYLOPLASTIC"/>
    <property type="match status" value="1"/>
</dbReference>
<evidence type="ECO:0000256" key="8">
    <source>
        <dbReference type="ARBA" id="ARBA00031423"/>
    </source>
</evidence>
<dbReference type="PANTHER" id="PTHR32438">
    <property type="entry name" value="4-ALPHA-GLUCANOTRANSFERASE DPE1, CHLOROPLASTIC/AMYLOPLASTIC"/>
    <property type="match status" value="1"/>
</dbReference>
<gene>
    <name evidence="11" type="primary">malQ</name>
    <name evidence="11" type="ORF">HYZ11_13155</name>
</gene>
<dbReference type="AlphaFoldDB" id="A0A932MQY6"/>
<dbReference type="InterPro" id="IPR003385">
    <property type="entry name" value="Glyco_hydro_77"/>
</dbReference>
<comment type="catalytic activity">
    <reaction evidence="1 10">
        <text>Transfers a segment of a (1-&gt;4)-alpha-D-glucan to a new position in an acceptor, which may be glucose or a (1-&gt;4)-alpha-D-glucan.</text>
        <dbReference type="EC" id="2.4.1.25"/>
    </reaction>
</comment>
<evidence type="ECO:0000256" key="2">
    <source>
        <dbReference type="ARBA" id="ARBA00005684"/>
    </source>
</evidence>
<dbReference type="Proteomes" id="UP000782312">
    <property type="component" value="Unassembled WGS sequence"/>
</dbReference>
<reference evidence="11" key="1">
    <citation type="submission" date="2020-07" db="EMBL/GenBank/DDBJ databases">
        <title>Huge and variable diversity of episymbiotic CPR bacteria and DPANN archaea in groundwater ecosystems.</title>
        <authorList>
            <person name="He C.Y."/>
            <person name="Keren R."/>
            <person name="Whittaker M."/>
            <person name="Farag I.F."/>
            <person name="Doudna J."/>
            <person name="Cate J.H.D."/>
            <person name="Banfield J.F."/>
        </authorList>
    </citation>
    <scope>NUCLEOTIDE SEQUENCE</scope>
    <source>
        <strain evidence="11">NC_groundwater_763_Ag_S-0.2um_68_21</strain>
    </source>
</reference>
<evidence type="ECO:0000313" key="12">
    <source>
        <dbReference type="Proteomes" id="UP000782312"/>
    </source>
</evidence>
<dbReference type="Pfam" id="PF02446">
    <property type="entry name" value="Glyco_hydro_77"/>
    <property type="match status" value="1"/>
</dbReference>
<dbReference type="NCBIfam" id="TIGR00217">
    <property type="entry name" value="malQ"/>
    <property type="match status" value="1"/>
</dbReference>